<name>A0A022QHA5_ERYGU</name>
<evidence type="ECO:0008006" key="4">
    <source>
        <dbReference type="Google" id="ProtNLM"/>
    </source>
</evidence>
<dbReference type="AlphaFoldDB" id="A0A022QHA5"/>
<evidence type="ECO:0000256" key="1">
    <source>
        <dbReference type="SAM" id="MobiDB-lite"/>
    </source>
</evidence>
<sequence>MSRRVSFSPEAASMNMYSKHGGPTKVGGGGGGGGNNKLWIFKLPKGSSRVVGGFLRQIGAKVAKAAMPLMSSNRRRRSCSTKVAVSSSAALGRSRSYAAETLDSQRAQAIEDCIQFFNSSSSSSFSLQRSDSVTSSC</sequence>
<dbReference type="PhylomeDB" id="A0A022QHA5"/>
<dbReference type="EMBL" id="KI631651">
    <property type="protein sequence ID" value="EYU26648.1"/>
    <property type="molecule type" value="Genomic_DNA"/>
</dbReference>
<dbReference type="PANTHER" id="PTHR34355">
    <property type="entry name" value="JOSEPHIN-LIKE PROTEIN"/>
    <property type="match status" value="1"/>
</dbReference>
<dbReference type="PANTHER" id="PTHR34355:SF1">
    <property type="entry name" value="JOSEPHIN-LIKE PROTEIN"/>
    <property type="match status" value="1"/>
</dbReference>
<keyword evidence="3" id="KW-1185">Reference proteome</keyword>
<evidence type="ECO:0000313" key="3">
    <source>
        <dbReference type="Proteomes" id="UP000030748"/>
    </source>
</evidence>
<dbReference type="Proteomes" id="UP000030748">
    <property type="component" value="Unassembled WGS sequence"/>
</dbReference>
<organism evidence="2 3">
    <name type="scientific">Erythranthe guttata</name>
    <name type="common">Yellow monkey flower</name>
    <name type="synonym">Mimulus guttatus</name>
    <dbReference type="NCBI Taxonomy" id="4155"/>
    <lineage>
        <taxon>Eukaryota</taxon>
        <taxon>Viridiplantae</taxon>
        <taxon>Streptophyta</taxon>
        <taxon>Embryophyta</taxon>
        <taxon>Tracheophyta</taxon>
        <taxon>Spermatophyta</taxon>
        <taxon>Magnoliopsida</taxon>
        <taxon>eudicotyledons</taxon>
        <taxon>Gunneridae</taxon>
        <taxon>Pentapetalae</taxon>
        <taxon>asterids</taxon>
        <taxon>lamiids</taxon>
        <taxon>Lamiales</taxon>
        <taxon>Phrymaceae</taxon>
        <taxon>Erythranthe</taxon>
    </lineage>
</organism>
<feature type="region of interest" description="Disordered" evidence="1">
    <location>
        <begin position="1"/>
        <end position="30"/>
    </location>
</feature>
<dbReference type="OMA" id="KHHDRRK"/>
<dbReference type="eggNOG" id="ENOG502S3WX">
    <property type="taxonomic scope" value="Eukaryota"/>
</dbReference>
<dbReference type="OrthoDB" id="727341at2759"/>
<dbReference type="KEGG" id="egt:105970084"/>
<gene>
    <name evidence="2" type="ORF">MIMGU_mgv1a016007mg</name>
</gene>
<protein>
    <recommendedName>
        <fullName evidence="4">Josephin-like protein</fullName>
    </recommendedName>
</protein>
<accession>A0A022QHA5</accession>
<reference evidence="2 3" key="1">
    <citation type="journal article" date="2013" name="Proc. Natl. Acad. Sci. U.S.A.">
        <title>Fine-scale variation in meiotic recombination in Mimulus inferred from population shotgun sequencing.</title>
        <authorList>
            <person name="Hellsten U."/>
            <person name="Wright K.M."/>
            <person name="Jenkins J."/>
            <person name="Shu S."/>
            <person name="Yuan Y."/>
            <person name="Wessler S.R."/>
            <person name="Schmutz J."/>
            <person name="Willis J.H."/>
            <person name="Rokhsar D.S."/>
        </authorList>
    </citation>
    <scope>NUCLEOTIDE SEQUENCE [LARGE SCALE GENOMIC DNA]</scope>
    <source>
        <strain evidence="3">cv. DUN x IM62</strain>
    </source>
</reference>
<proteinExistence type="predicted"/>
<evidence type="ECO:0000313" key="2">
    <source>
        <dbReference type="EMBL" id="EYU26648.1"/>
    </source>
</evidence>